<evidence type="ECO:0000256" key="1">
    <source>
        <dbReference type="ARBA" id="ARBA00022630"/>
    </source>
</evidence>
<protein>
    <recommendedName>
        <fullName evidence="4">NADPH--hemoprotein reductase</fullName>
        <ecNumber evidence="4">1.6.2.4</ecNumber>
    </recommendedName>
</protein>
<comment type="caution">
    <text evidence="7">The sequence shown here is derived from an EMBL/GenBank/DDBJ whole genome shotgun (WGS) entry which is preliminary data.</text>
</comment>
<gene>
    <name evidence="7" type="ORF">PQU95_11935</name>
</gene>
<dbReference type="InterPro" id="IPR001094">
    <property type="entry name" value="Flavdoxin-like"/>
</dbReference>
<dbReference type="InterPro" id="IPR029039">
    <property type="entry name" value="Flavoprotein-like_sf"/>
</dbReference>
<dbReference type="Gene3D" id="3.40.50.80">
    <property type="entry name" value="Nucleotide-binding domain of ferredoxin-NADP reductase (FNR) module"/>
    <property type="match status" value="1"/>
</dbReference>
<dbReference type="Proteomes" id="UP001219956">
    <property type="component" value="Unassembled WGS sequence"/>
</dbReference>
<dbReference type="RefSeq" id="WP_272752230.1">
    <property type="nucleotide sequence ID" value="NZ_JAQQLF010000014.1"/>
</dbReference>
<dbReference type="SUPFAM" id="SSF63380">
    <property type="entry name" value="Riboflavin synthase domain-like"/>
    <property type="match status" value="1"/>
</dbReference>
<evidence type="ECO:0000259" key="5">
    <source>
        <dbReference type="PROSITE" id="PS50902"/>
    </source>
</evidence>
<evidence type="ECO:0000256" key="2">
    <source>
        <dbReference type="ARBA" id="ARBA00022643"/>
    </source>
</evidence>
<dbReference type="PRINTS" id="PR00371">
    <property type="entry name" value="FPNCR"/>
</dbReference>
<dbReference type="SUPFAM" id="SSF52218">
    <property type="entry name" value="Flavoproteins"/>
    <property type="match status" value="1"/>
</dbReference>
<accession>A0ABT5IZE3</accession>
<keyword evidence="2" id="KW-0288">FMN</keyword>
<dbReference type="Pfam" id="PF00258">
    <property type="entry name" value="Flavodoxin_1"/>
    <property type="match status" value="1"/>
</dbReference>
<sequence length="450" mass="48658">MMEQERLIWAAGLGLAYAGVCVAAWRQWRRSRRAASVAAPWLVAYASQSGQAEAVAQQSAATLQAAGLAVQCLPLAQLDVATLQQASRLLLVASTAGEGEPPDMARRFAANLATPAALGELQYAVLALGDRRYAQFCAFGRALDGWLADSGAEPLYPRIDVDALDEVALATWRRQLAALAGVQDGDMAINAAPAAQPFARWQLQERRCLNEGSCGAATYHLALRPADGSPLPPWQSGDLVEVQVPAEPGRPREYSIASIPADGSLQLLVRVRADEQGRVGLASQHLTQTLGLGEPLSLRIRPHRRFRLAGNATRPLILIGNGTGLAGLRSHLRARQQLAAAQPGWLLFGERQVAHDFYYRDELQALQQQGVLQHVDTAFSRDQPQRRYVQHVLAEQAERLQQWVADGAAIYVCGSLAGMASGVDAVLRQVLGEAVLDELAAEGRYCRDVY</sequence>
<dbReference type="EC" id="1.6.2.4" evidence="4"/>
<dbReference type="SUPFAM" id="SSF52343">
    <property type="entry name" value="Ferredoxin reductase-like, C-terminal NADP-linked domain"/>
    <property type="match status" value="1"/>
</dbReference>
<dbReference type="PROSITE" id="PS50902">
    <property type="entry name" value="FLAVODOXIN_LIKE"/>
    <property type="match status" value="1"/>
</dbReference>
<dbReference type="InterPro" id="IPR039261">
    <property type="entry name" value="FNR_nucleotide-bd"/>
</dbReference>
<organism evidence="7 8">
    <name type="scientific">Vogesella aquatica</name>
    <dbReference type="NCBI Taxonomy" id="2984206"/>
    <lineage>
        <taxon>Bacteria</taxon>
        <taxon>Pseudomonadati</taxon>
        <taxon>Pseudomonadota</taxon>
        <taxon>Betaproteobacteria</taxon>
        <taxon>Neisseriales</taxon>
        <taxon>Chromobacteriaceae</taxon>
        <taxon>Vogesella</taxon>
    </lineage>
</organism>
<dbReference type="PRINTS" id="PR00369">
    <property type="entry name" value="FLAVODOXIN"/>
</dbReference>
<keyword evidence="1" id="KW-0285">Flavoprotein</keyword>
<evidence type="ECO:0000313" key="8">
    <source>
        <dbReference type="Proteomes" id="UP001219956"/>
    </source>
</evidence>
<name>A0ABT5IZE3_9NEIS</name>
<dbReference type="InterPro" id="IPR001709">
    <property type="entry name" value="Flavoprot_Pyr_Nucl_cyt_Rdtase"/>
</dbReference>
<dbReference type="PANTHER" id="PTHR19384">
    <property type="entry name" value="NITRIC OXIDE SYNTHASE-RELATED"/>
    <property type="match status" value="1"/>
</dbReference>
<evidence type="ECO:0000256" key="4">
    <source>
        <dbReference type="ARBA" id="ARBA00023797"/>
    </source>
</evidence>
<evidence type="ECO:0000259" key="6">
    <source>
        <dbReference type="PROSITE" id="PS51384"/>
    </source>
</evidence>
<dbReference type="Gene3D" id="3.40.50.360">
    <property type="match status" value="1"/>
</dbReference>
<feature type="domain" description="Flavodoxin-like" evidence="5">
    <location>
        <begin position="41"/>
        <end position="177"/>
    </location>
</feature>
<reference evidence="7 8" key="1">
    <citation type="submission" date="2023-01" db="EMBL/GenBank/DDBJ databases">
        <title>Novel species of the genus Vogesella isolated from rivers.</title>
        <authorList>
            <person name="Lu H."/>
        </authorList>
    </citation>
    <scope>NUCLEOTIDE SEQUENCE [LARGE SCALE GENOMIC DNA]</scope>
    <source>
        <strain evidence="7 8">DC21W</strain>
    </source>
</reference>
<dbReference type="InterPro" id="IPR017927">
    <property type="entry name" value="FAD-bd_FR_type"/>
</dbReference>
<evidence type="ECO:0000313" key="7">
    <source>
        <dbReference type="EMBL" id="MDC7717922.1"/>
    </source>
</evidence>
<proteinExistence type="predicted"/>
<dbReference type="CDD" id="cd06200">
    <property type="entry name" value="SiR_like1"/>
    <property type="match status" value="1"/>
</dbReference>
<keyword evidence="8" id="KW-1185">Reference proteome</keyword>
<dbReference type="PANTHER" id="PTHR19384:SF17">
    <property type="entry name" value="NADPH--CYTOCHROME P450 REDUCTASE"/>
    <property type="match status" value="1"/>
</dbReference>
<dbReference type="Gene3D" id="2.40.30.10">
    <property type="entry name" value="Translation factors"/>
    <property type="match status" value="1"/>
</dbReference>
<evidence type="ECO:0000256" key="3">
    <source>
        <dbReference type="ARBA" id="ARBA00022982"/>
    </source>
</evidence>
<feature type="domain" description="FAD-binding FR-type" evidence="6">
    <location>
        <begin position="196"/>
        <end position="309"/>
    </location>
</feature>
<dbReference type="Pfam" id="PF00175">
    <property type="entry name" value="NAD_binding_1"/>
    <property type="match status" value="1"/>
</dbReference>
<keyword evidence="3" id="KW-0813">Transport</keyword>
<dbReference type="EMBL" id="JAQQLF010000014">
    <property type="protein sequence ID" value="MDC7717922.1"/>
    <property type="molecule type" value="Genomic_DNA"/>
</dbReference>
<dbReference type="InterPro" id="IPR008254">
    <property type="entry name" value="Flavodoxin/NO_synth"/>
</dbReference>
<dbReference type="InterPro" id="IPR017938">
    <property type="entry name" value="Riboflavin_synthase-like_b-brl"/>
</dbReference>
<keyword evidence="3" id="KW-0249">Electron transport</keyword>
<dbReference type="InterPro" id="IPR001433">
    <property type="entry name" value="OxRdtase_FAD/NAD-bd"/>
</dbReference>
<dbReference type="PROSITE" id="PS51384">
    <property type="entry name" value="FAD_FR"/>
    <property type="match status" value="1"/>
</dbReference>